<dbReference type="GO" id="GO:0005886">
    <property type="term" value="C:plasma membrane"/>
    <property type="evidence" value="ECO:0007669"/>
    <property type="project" value="UniProtKB-SubCell"/>
</dbReference>
<gene>
    <name evidence="10" type="ORF">FPY71_11735</name>
</gene>
<dbReference type="CDD" id="cd06261">
    <property type="entry name" value="TM_PBP2"/>
    <property type="match status" value="1"/>
</dbReference>
<evidence type="ECO:0000256" key="6">
    <source>
        <dbReference type="ARBA" id="ARBA00023136"/>
    </source>
</evidence>
<comment type="subcellular location">
    <subcellularLocation>
        <location evidence="1 7">Cell membrane</location>
        <topology evidence="1 7">Multi-pass membrane protein</topology>
    </subcellularLocation>
</comment>
<dbReference type="PANTHER" id="PTHR30151">
    <property type="entry name" value="ALKANE SULFONATE ABC TRANSPORTER-RELATED, MEMBRANE SUBUNIT"/>
    <property type="match status" value="1"/>
</dbReference>
<accession>A0A5B0DXM9</accession>
<feature type="transmembrane region" description="Helical" evidence="7">
    <location>
        <begin position="124"/>
        <end position="141"/>
    </location>
</feature>
<feature type="transmembrane region" description="Helical" evidence="7">
    <location>
        <begin position="36"/>
        <end position="54"/>
    </location>
</feature>
<dbReference type="Proteomes" id="UP000324738">
    <property type="component" value="Unassembled WGS sequence"/>
</dbReference>
<evidence type="ECO:0000256" key="8">
    <source>
        <dbReference type="SAM" id="MobiDB-lite"/>
    </source>
</evidence>
<keyword evidence="6 7" id="KW-0472">Membrane</keyword>
<dbReference type="GO" id="GO:0055085">
    <property type="term" value="P:transmembrane transport"/>
    <property type="evidence" value="ECO:0007669"/>
    <property type="project" value="InterPro"/>
</dbReference>
<dbReference type="OrthoDB" id="8138334at2"/>
<evidence type="ECO:0000259" key="9">
    <source>
        <dbReference type="PROSITE" id="PS50928"/>
    </source>
</evidence>
<evidence type="ECO:0000256" key="2">
    <source>
        <dbReference type="ARBA" id="ARBA00022448"/>
    </source>
</evidence>
<dbReference type="RefSeq" id="WP_149300420.1">
    <property type="nucleotide sequence ID" value="NZ_VTWH01000002.1"/>
</dbReference>
<comment type="similarity">
    <text evidence="7">Belongs to the binding-protein-dependent transport system permease family.</text>
</comment>
<comment type="caution">
    <text evidence="10">The sequence shown here is derived from an EMBL/GenBank/DDBJ whole genome shotgun (WGS) entry which is preliminary data.</text>
</comment>
<dbReference type="EMBL" id="VTWH01000002">
    <property type="protein sequence ID" value="KAA0971108.1"/>
    <property type="molecule type" value="Genomic_DNA"/>
</dbReference>
<keyword evidence="2 7" id="KW-0813">Transport</keyword>
<evidence type="ECO:0000313" key="11">
    <source>
        <dbReference type="Proteomes" id="UP000324738"/>
    </source>
</evidence>
<dbReference type="SUPFAM" id="SSF161098">
    <property type="entry name" value="MetI-like"/>
    <property type="match status" value="1"/>
</dbReference>
<evidence type="ECO:0000256" key="1">
    <source>
        <dbReference type="ARBA" id="ARBA00004651"/>
    </source>
</evidence>
<dbReference type="Gene3D" id="1.10.3720.10">
    <property type="entry name" value="MetI-like"/>
    <property type="match status" value="1"/>
</dbReference>
<evidence type="ECO:0000256" key="3">
    <source>
        <dbReference type="ARBA" id="ARBA00022475"/>
    </source>
</evidence>
<feature type="transmembrane region" description="Helical" evidence="7">
    <location>
        <begin position="91"/>
        <end position="112"/>
    </location>
</feature>
<feature type="transmembrane region" description="Helical" evidence="7">
    <location>
        <begin position="245"/>
        <end position="264"/>
    </location>
</feature>
<feature type="domain" description="ABC transmembrane type-1" evidence="9">
    <location>
        <begin position="79"/>
        <end position="264"/>
    </location>
</feature>
<feature type="region of interest" description="Disordered" evidence="8">
    <location>
        <begin position="1"/>
        <end position="20"/>
    </location>
</feature>
<dbReference type="Pfam" id="PF00528">
    <property type="entry name" value="BPD_transp_1"/>
    <property type="match status" value="1"/>
</dbReference>
<keyword evidence="11" id="KW-1185">Reference proteome</keyword>
<evidence type="ECO:0000256" key="4">
    <source>
        <dbReference type="ARBA" id="ARBA00022692"/>
    </source>
</evidence>
<evidence type="ECO:0000313" key="10">
    <source>
        <dbReference type="EMBL" id="KAA0971108.1"/>
    </source>
</evidence>
<dbReference type="InterPro" id="IPR035906">
    <property type="entry name" value="MetI-like_sf"/>
</dbReference>
<dbReference type="GO" id="GO:0010438">
    <property type="term" value="P:cellular response to sulfur starvation"/>
    <property type="evidence" value="ECO:0007669"/>
    <property type="project" value="TreeGrafter"/>
</dbReference>
<evidence type="ECO:0000256" key="5">
    <source>
        <dbReference type="ARBA" id="ARBA00022989"/>
    </source>
</evidence>
<feature type="transmembrane region" description="Helical" evidence="7">
    <location>
        <begin position="187"/>
        <end position="210"/>
    </location>
</feature>
<protein>
    <submittedName>
        <fullName evidence="10">ABC transporter permease</fullName>
    </submittedName>
</protein>
<keyword evidence="4 7" id="KW-0812">Transmembrane</keyword>
<dbReference type="InterPro" id="IPR000515">
    <property type="entry name" value="MetI-like"/>
</dbReference>
<evidence type="ECO:0000256" key="7">
    <source>
        <dbReference type="RuleBase" id="RU363032"/>
    </source>
</evidence>
<dbReference type="AlphaFoldDB" id="A0A5B0DXM9"/>
<keyword evidence="5 7" id="KW-1133">Transmembrane helix</keyword>
<reference evidence="10 11" key="1">
    <citation type="submission" date="2019-08" db="EMBL/GenBank/DDBJ databases">
        <title>Aureimonas fodiniaquatilis sp. nov., isolated from a coal mine wastewater.</title>
        <authorList>
            <person name="Kim W."/>
        </authorList>
    </citation>
    <scope>NUCLEOTIDE SEQUENCE [LARGE SCALE GENOMIC DNA]</scope>
    <source>
        <strain evidence="10 11">CAU 1482</strain>
    </source>
</reference>
<keyword evidence="3" id="KW-1003">Cell membrane</keyword>
<dbReference type="PANTHER" id="PTHR30151:SF25">
    <property type="entry name" value="TAURINE TRANSPORT SYSTEM PERMEASE PROTEIN TAUC"/>
    <property type="match status" value="1"/>
</dbReference>
<organism evidence="10 11">
    <name type="scientific">Aureimonas fodinaquatilis</name>
    <dbReference type="NCBI Taxonomy" id="2565783"/>
    <lineage>
        <taxon>Bacteria</taxon>
        <taxon>Pseudomonadati</taxon>
        <taxon>Pseudomonadota</taxon>
        <taxon>Alphaproteobacteria</taxon>
        <taxon>Hyphomicrobiales</taxon>
        <taxon>Aurantimonadaceae</taxon>
        <taxon>Aureimonas</taxon>
    </lineage>
</organism>
<name>A0A5B0DXM9_9HYPH</name>
<dbReference type="PROSITE" id="PS50928">
    <property type="entry name" value="ABC_TM1"/>
    <property type="match status" value="1"/>
</dbReference>
<sequence length="277" mass="28925">MTAELPPSYPPRSLFRRASSPENSAKALTMPDMRGLALPVIILLAWGIAAHFQWGNPNIIVPVHSILSALVSMAADGTLLTSLGNTVLKMLLGFTIGASAGIVLGLAFGLSTTMRSLGSPSVNALRQVAIFAWVPLLTAWVGNGSTAIVALVSLASFLPVVISVEAGCREVPRSYLEVGDVLELGRLAQIRTIVVPAAFPAFVSGLELAIASAWLSTVGAEYLIASGDGLGVVLAAARVDGRMDAVLAAILVLGIIGFILHRILKIVSRKGEAWLEN</sequence>
<feature type="transmembrane region" description="Helical" evidence="7">
    <location>
        <begin position="60"/>
        <end position="79"/>
    </location>
</feature>
<proteinExistence type="inferred from homology"/>